<evidence type="ECO:0000256" key="5">
    <source>
        <dbReference type="ARBA" id="ARBA00022741"/>
    </source>
</evidence>
<dbReference type="PROSITE" id="PS50011">
    <property type="entry name" value="PROTEIN_KINASE_DOM"/>
    <property type="match status" value="1"/>
</dbReference>
<dbReference type="SUPFAM" id="SSF56112">
    <property type="entry name" value="Protein kinase-like (PK-like)"/>
    <property type="match status" value="1"/>
</dbReference>
<evidence type="ECO:0000256" key="6">
    <source>
        <dbReference type="ARBA" id="ARBA00022777"/>
    </source>
</evidence>
<evidence type="ECO:0000256" key="3">
    <source>
        <dbReference type="ARBA" id="ARBA00022679"/>
    </source>
</evidence>
<dbReference type="CDD" id="cd06577">
    <property type="entry name" value="PASTA_pknB"/>
    <property type="match status" value="1"/>
</dbReference>
<sequence length="611" mass="63718">MLSTRNLKAGDVLDGRYRLERRVGGGGMGDVWEGTDTILWRTVAIKILLADLVDDRGFRERFRREARAIAVMKGPGVVEVYDYGEIEHEDAQIAYLIMEFVDGKPLSRLLGLWGKLGSADALRVIGGVAEALQVAHAAGIVHRDIKPGNILVRADGSVVLVDFGIARVNHNLTLTTTGVVLGTVTYMSPEQAAGENLTAASDLYSLGIVAHQCLAGSPPFKADTPLGVLSAHLRNPPPPLPVDIPVEVTQIVRRALEKEPSARWENAAEFAQACSETRAAMIGPAPRAANPPTRVQQPRPRPEPMGAMSPTGGARSVPVSPVSPVSSLSGQYPLPPVTGQHPIRYRTGQHQIPSSSGQHRLPPQTGQHQVPSHTGAHRAPSGIRTTGSHPVSPPPAPPTTPGQVASAEERPKRRRLWITLAGTLAAIAAVSAVAAAGPWERLFGDGAVPAGETAPAEADVQGQDADDPDNGSEGDAPDNPDAPDHDPSATGEDDTDASGTQSPSAGTGPSQTESTLPSTSPSTSPSAAPKATVPGVVGQTESEARQHLEESDLATSVVYEGEGEARCGVVRQNPSAGTEVAPDSTVQITVERAADAASCRTEEGTTEAPAG</sequence>
<dbReference type="Proteomes" id="UP000308760">
    <property type="component" value="Unassembled WGS sequence"/>
</dbReference>
<dbReference type="EMBL" id="STGY01000029">
    <property type="protein sequence ID" value="THV42106.1"/>
    <property type="molecule type" value="Genomic_DNA"/>
</dbReference>
<reference evidence="15" key="1">
    <citation type="submission" date="2019-04" db="EMBL/GenBank/DDBJ databases">
        <title>Nocardioides xinjiangensis sp. nov.</title>
        <authorList>
            <person name="Liu S."/>
        </authorList>
    </citation>
    <scope>NUCLEOTIDE SEQUENCE [LARGE SCALE GENOMIC DNA]</scope>
    <source>
        <strain evidence="15">18</strain>
    </source>
</reference>
<evidence type="ECO:0000256" key="4">
    <source>
        <dbReference type="ARBA" id="ARBA00022737"/>
    </source>
</evidence>
<dbReference type="FunFam" id="3.30.200.20:FF:000035">
    <property type="entry name" value="Serine/threonine protein kinase Stk1"/>
    <property type="match status" value="1"/>
</dbReference>
<feature type="compositionally biased region" description="Polar residues" evidence="11">
    <location>
        <begin position="497"/>
        <end position="508"/>
    </location>
</feature>
<dbReference type="GO" id="GO:0045717">
    <property type="term" value="P:negative regulation of fatty acid biosynthetic process"/>
    <property type="evidence" value="ECO:0007669"/>
    <property type="project" value="UniProtKB-ARBA"/>
</dbReference>
<dbReference type="Pfam" id="PF03793">
    <property type="entry name" value="PASTA"/>
    <property type="match status" value="1"/>
</dbReference>
<evidence type="ECO:0000256" key="10">
    <source>
        <dbReference type="PROSITE-ProRule" id="PRU10141"/>
    </source>
</evidence>
<dbReference type="CDD" id="cd14014">
    <property type="entry name" value="STKc_PknB_like"/>
    <property type="match status" value="1"/>
</dbReference>
<keyword evidence="5 10" id="KW-0547">Nucleotide-binding</keyword>
<evidence type="ECO:0000256" key="7">
    <source>
        <dbReference type="ARBA" id="ARBA00022840"/>
    </source>
</evidence>
<evidence type="ECO:0000256" key="1">
    <source>
        <dbReference type="ARBA" id="ARBA00012513"/>
    </source>
</evidence>
<accession>A0A4V6T6R2</accession>
<keyword evidence="4" id="KW-0677">Repeat</keyword>
<keyword evidence="15" id="KW-1185">Reference proteome</keyword>
<reference evidence="14 15" key="2">
    <citation type="submission" date="2019-05" db="EMBL/GenBank/DDBJ databases">
        <title>Glycomyces buryatensis sp. nov.</title>
        <authorList>
            <person name="Nikitina E."/>
        </authorList>
    </citation>
    <scope>NUCLEOTIDE SEQUENCE [LARGE SCALE GENOMIC DNA]</scope>
    <source>
        <strain evidence="14 15">18</strain>
    </source>
</reference>
<dbReference type="InterPro" id="IPR005543">
    <property type="entry name" value="PASTA_dom"/>
</dbReference>
<proteinExistence type="predicted"/>
<protein>
    <recommendedName>
        <fullName evidence="1">non-specific serine/threonine protein kinase</fullName>
        <ecNumber evidence="1">2.7.11.1</ecNumber>
    </recommendedName>
</protein>
<dbReference type="SMART" id="SM00220">
    <property type="entry name" value="S_TKc"/>
    <property type="match status" value="1"/>
</dbReference>
<comment type="catalytic activity">
    <reaction evidence="8">
        <text>L-threonyl-[protein] + ATP = O-phospho-L-threonyl-[protein] + ADP + H(+)</text>
        <dbReference type="Rhea" id="RHEA:46608"/>
        <dbReference type="Rhea" id="RHEA-COMP:11060"/>
        <dbReference type="Rhea" id="RHEA-COMP:11605"/>
        <dbReference type="ChEBI" id="CHEBI:15378"/>
        <dbReference type="ChEBI" id="CHEBI:30013"/>
        <dbReference type="ChEBI" id="CHEBI:30616"/>
        <dbReference type="ChEBI" id="CHEBI:61977"/>
        <dbReference type="ChEBI" id="CHEBI:456216"/>
        <dbReference type="EC" id="2.7.11.1"/>
    </reaction>
</comment>
<evidence type="ECO:0000256" key="8">
    <source>
        <dbReference type="ARBA" id="ARBA00047899"/>
    </source>
</evidence>
<dbReference type="InterPro" id="IPR011009">
    <property type="entry name" value="Kinase-like_dom_sf"/>
</dbReference>
<evidence type="ECO:0000256" key="11">
    <source>
        <dbReference type="SAM" id="MobiDB-lite"/>
    </source>
</evidence>
<feature type="binding site" evidence="10">
    <location>
        <position position="46"/>
    </location>
    <ligand>
        <name>ATP</name>
        <dbReference type="ChEBI" id="CHEBI:30616"/>
    </ligand>
</feature>
<dbReference type="GO" id="GO:0004674">
    <property type="term" value="F:protein serine/threonine kinase activity"/>
    <property type="evidence" value="ECO:0007669"/>
    <property type="project" value="UniProtKB-KW"/>
</dbReference>
<evidence type="ECO:0000313" key="15">
    <source>
        <dbReference type="Proteomes" id="UP000308760"/>
    </source>
</evidence>
<comment type="catalytic activity">
    <reaction evidence="9">
        <text>L-seryl-[protein] + ATP = O-phospho-L-seryl-[protein] + ADP + H(+)</text>
        <dbReference type="Rhea" id="RHEA:17989"/>
        <dbReference type="Rhea" id="RHEA-COMP:9863"/>
        <dbReference type="Rhea" id="RHEA-COMP:11604"/>
        <dbReference type="ChEBI" id="CHEBI:15378"/>
        <dbReference type="ChEBI" id="CHEBI:29999"/>
        <dbReference type="ChEBI" id="CHEBI:30616"/>
        <dbReference type="ChEBI" id="CHEBI:83421"/>
        <dbReference type="ChEBI" id="CHEBI:456216"/>
        <dbReference type="EC" id="2.7.11.1"/>
    </reaction>
</comment>
<dbReference type="PROSITE" id="PS00108">
    <property type="entry name" value="PROTEIN_KINASE_ST"/>
    <property type="match status" value="1"/>
</dbReference>
<dbReference type="FunFam" id="1.10.510.10:FF:000021">
    <property type="entry name" value="Serine/threonine protein kinase"/>
    <property type="match status" value="1"/>
</dbReference>
<dbReference type="OrthoDB" id="9762169at2"/>
<comment type="caution">
    <text evidence="14">The sequence shown here is derived from an EMBL/GenBank/DDBJ whole genome shotgun (WGS) entry which is preliminary data.</text>
</comment>
<feature type="region of interest" description="Disordered" evidence="11">
    <location>
        <begin position="283"/>
        <end position="410"/>
    </location>
</feature>
<dbReference type="EC" id="2.7.11.1" evidence="1"/>
<evidence type="ECO:0000313" key="14">
    <source>
        <dbReference type="EMBL" id="THV42106.1"/>
    </source>
</evidence>
<dbReference type="SUPFAM" id="SSF54184">
    <property type="entry name" value="Penicillin-binding protein 2x (pbp-2x), c-terminal domain"/>
    <property type="match status" value="1"/>
</dbReference>
<evidence type="ECO:0000259" key="13">
    <source>
        <dbReference type="PROSITE" id="PS51178"/>
    </source>
</evidence>
<organism evidence="14 15">
    <name type="scientific">Glycomyces buryatensis</name>
    <dbReference type="NCBI Taxonomy" id="2570927"/>
    <lineage>
        <taxon>Bacteria</taxon>
        <taxon>Bacillati</taxon>
        <taxon>Actinomycetota</taxon>
        <taxon>Actinomycetes</taxon>
        <taxon>Glycomycetales</taxon>
        <taxon>Glycomycetaceae</taxon>
        <taxon>Glycomyces</taxon>
    </lineage>
</organism>
<dbReference type="AlphaFoldDB" id="A0A4V6T6R2"/>
<dbReference type="PROSITE" id="PS51178">
    <property type="entry name" value="PASTA"/>
    <property type="match status" value="1"/>
</dbReference>
<evidence type="ECO:0000256" key="2">
    <source>
        <dbReference type="ARBA" id="ARBA00022527"/>
    </source>
</evidence>
<dbReference type="GO" id="GO:0005524">
    <property type="term" value="F:ATP binding"/>
    <property type="evidence" value="ECO:0007669"/>
    <property type="project" value="UniProtKB-UniRule"/>
</dbReference>
<dbReference type="PANTHER" id="PTHR43289">
    <property type="entry name" value="MITOGEN-ACTIVATED PROTEIN KINASE KINASE KINASE 20-RELATED"/>
    <property type="match status" value="1"/>
</dbReference>
<dbReference type="PROSITE" id="PS00107">
    <property type="entry name" value="PROTEIN_KINASE_ATP"/>
    <property type="match status" value="1"/>
</dbReference>
<feature type="compositionally biased region" description="Pro residues" evidence="11">
    <location>
        <begin position="391"/>
        <end position="400"/>
    </location>
</feature>
<gene>
    <name evidence="14" type="ORF">FAB82_07625</name>
</gene>
<dbReference type="InterPro" id="IPR008271">
    <property type="entry name" value="Ser/Thr_kinase_AS"/>
</dbReference>
<evidence type="ECO:0000259" key="12">
    <source>
        <dbReference type="PROSITE" id="PS50011"/>
    </source>
</evidence>
<dbReference type="RefSeq" id="WP_136533951.1">
    <property type="nucleotide sequence ID" value="NZ_STGY01000029.1"/>
</dbReference>
<dbReference type="Gene3D" id="3.30.10.20">
    <property type="match status" value="1"/>
</dbReference>
<dbReference type="InterPro" id="IPR000719">
    <property type="entry name" value="Prot_kinase_dom"/>
</dbReference>
<dbReference type="SMART" id="SM00740">
    <property type="entry name" value="PASTA"/>
    <property type="match status" value="1"/>
</dbReference>
<dbReference type="Gene3D" id="3.30.200.20">
    <property type="entry name" value="Phosphorylase Kinase, domain 1"/>
    <property type="match status" value="1"/>
</dbReference>
<feature type="compositionally biased region" description="Polar residues" evidence="11">
    <location>
        <begin position="348"/>
        <end position="372"/>
    </location>
</feature>
<feature type="domain" description="Protein kinase" evidence="12">
    <location>
        <begin position="17"/>
        <end position="281"/>
    </location>
</feature>
<dbReference type="PANTHER" id="PTHR43289:SF6">
    <property type="entry name" value="SERINE_THREONINE-PROTEIN KINASE NEKL-3"/>
    <property type="match status" value="1"/>
</dbReference>
<dbReference type="Gene3D" id="1.10.510.10">
    <property type="entry name" value="Transferase(Phosphotransferase) domain 1"/>
    <property type="match status" value="1"/>
</dbReference>
<feature type="compositionally biased region" description="Low complexity" evidence="11">
    <location>
        <begin position="316"/>
        <end position="327"/>
    </location>
</feature>
<dbReference type="Pfam" id="PF00069">
    <property type="entry name" value="Pkinase"/>
    <property type="match status" value="1"/>
</dbReference>
<name>A0A4V6T6R2_9ACTN</name>
<feature type="domain" description="PASTA" evidence="13">
    <location>
        <begin position="527"/>
        <end position="592"/>
    </location>
</feature>
<feature type="region of interest" description="Disordered" evidence="11">
    <location>
        <begin position="446"/>
        <end position="554"/>
    </location>
</feature>
<keyword evidence="2 14" id="KW-0723">Serine/threonine-protein kinase</keyword>
<keyword evidence="3" id="KW-0808">Transferase</keyword>
<keyword evidence="7 10" id="KW-0067">ATP-binding</keyword>
<dbReference type="InterPro" id="IPR017441">
    <property type="entry name" value="Protein_kinase_ATP_BS"/>
</dbReference>
<keyword evidence="6 14" id="KW-0418">Kinase</keyword>
<feature type="compositionally biased region" description="Low complexity" evidence="11">
    <location>
        <begin position="509"/>
        <end position="532"/>
    </location>
</feature>
<evidence type="ECO:0000256" key="9">
    <source>
        <dbReference type="ARBA" id="ARBA00048679"/>
    </source>
</evidence>
<feature type="compositionally biased region" description="Acidic residues" evidence="11">
    <location>
        <begin position="464"/>
        <end position="478"/>
    </location>
</feature>